<dbReference type="PANTHER" id="PTHR43811">
    <property type="entry name" value="FKBP-TYPE PEPTIDYL-PROLYL CIS-TRANS ISOMERASE FKPA"/>
    <property type="match status" value="1"/>
</dbReference>
<proteinExistence type="inferred from homology"/>
<name>A0A9J7BP89_9BACT</name>
<evidence type="ECO:0000256" key="1">
    <source>
        <dbReference type="ARBA" id="ARBA00000971"/>
    </source>
</evidence>
<evidence type="ECO:0000259" key="9">
    <source>
        <dbReference type="PROSITE" id="PS50059"/>
    </source>
</evidence>
<feature type="compositionally biased region" description="Pro residues" evidence="7">
    <location>
        <begin position="246"/>
        <end position="256"/>
    </location>
</feature>
<dbReference type="RefSeq" id="WP_260794206.1">
    <property type="nucleotide sequence ID" value="NZ_CP093313.1"/>
</dbReference>
<dbReference type="GO" id="GO:0003755">
    <property type="term" value="F:peptidyl-prolyl cis-trans isomerase activity"/>
    <property type="evidence" value="ECO:0007669"/>
    <property type="project" value="UniProtKB-UniRule"/>
</dbReference>
<feature type="compositionally biased region" description="Basic and acidic residues" evidence="7">
    <location>
        <begin position="113"/>
        <end position="136"/>
    </location>
</feature>
<gene>
    <name evidence="10" type="ORF">MOP44_01905</name>
</gene>
<feature type="region of interest" description="Disordered" evidence="7">
    <location>
        <begin position="208"/>
        <end position="287"/>
    </location>
</feature>
<dbReference type="PROSITE" id="PS50059">
    <property type="entry name" value="FKBP_PPIASE"/>
    <property type="match status" value="1"/>
</dbReference>
<keyword evidence="11" id="KW-1185">Reference proteome</keyword>
<dbReference type="Proteomes" id="UP001059380">
    <property type="component" value="Chromosome"/>
</dbReference>
<feature type="compositionally biased region" description="Pro residues" evidence="7">
    <location>
        <begin position="264"/>
        <end position="287"/>
    </location>
</feature>
<feature type="chain" id="PRO_5039902775" description="Peptidyl-prolyl cis-trans isomerase" evidence="8">
    <location>
        <begin position="21"/>
        <end position="287"/>
    </location>
</feature>
<dbReference type="KEGG" id="orp:MOP44_01905"/>
<dbReference type="SUPFAM" id="SSF54534">
    <property type="entry name" value="FKBP-like"/>
    <property type="match status" value="1"/>
</dbReference>
<evidence type="ECO:0000313" key="10">
    <source>
        <dbReference type="EMBL" id="UWZ84700.1"/>
    </source>
</evidence>
<dbReference type="Pfam" id="PF00254">
    <property type="entry name" value="FKBP_C"/>
    <property type="match status" value="1"/>
</dbReference>
<feature type="signal peptide" evidence="8">
    <location>
        <begin position="1"/>
        <end position="20"/>
    </location>
</feature>
<dbReference type="Gene3D" id="3.10.50.40">
    <property type="match status" value="1"/>
</dbReference>
<evidence type="ECO:0000256" key="8">
    <source>
        <dbReference type="SAM" id="SignalP"/>
    </source>
</evidence>
<evidence type="ECO:0000256" key="5">
    <source>
        <dbReference type="PROSITE-ProRule" id="PRU00277"/>
    </source>
</evidence>
<keyword evidence="8" id="KW-0732">Signal</keyword>
<dbReference type="AlphaFoldDB" id="A0A9J7BP89"/>
<organism evidence="10 11">
    <name type="scientific">Occallatibacter riparius</name>
    <dbReference type="NCBI Taxonomy" id="1002689"/>
    <lineage>
        <taxon>Bacteria</taxon>
        <taxon>Pseudomonadati</taxon>
        <taxon>Acidobacteriota</taxon>
        <taxon>Terriglobia</taxon>
        <taxon>Terriglobales</taxon>
        <taxon>Acidobacteriaceae</taxon>
        <taxon>Occallatibacter</taxon>
    </lineage>
</organism>
<dbReference type="InterPro" id="IPR046357">
    <property type="entry name" value="PPIase_dom_sf"/>
</dbReference>
<evidence type="ECO:0000256" key="4">
    <source>
        <dbReference type="ARBA" id="ARBA00023235"/>
    </source>
</evidence>
<reference evidence="10" key="1">
    <citation type="submission" date="2021-04" db="EMBL/GenBank/DDBJ databases">
        <title>Phylogenetic analysis of Acidobacteriaceae.</title>
        <authorList>
            <person name="Qiu L."/>
            <person name="Zhang Q."/>
        </authorList>
    </citation>
    <scope>NUCLEOTIDE SEQUENCE</scope>
    <source>
        <strain evidence="10">DSM 25168</strain>
    </source>
</reference>
<evidence type="ECO:0000256" key="3">
    <source>
        <dbReference type="ARBA" id="ARBA00023110"/>
    </source>
</evidence>
<evidence type="ECO:0000256" key="7">
    <source>
        <dbReference type="SAM" id="MobiDB-lite"/>
    </source>
</evidence>
<dbReference type="EC" id="5.2.1.8" evidence="6"/>
<keyword evidence="3 5" id="KW-0697">Rotamase</keyword>
<evidence type="ECO:0000256" key="6">
    <source>
        <dbReference type="RuleBase" id="RU003915"/>
    </source>
</evidence>
<feature type="compositionally biased region" description="Pro residues" evidence="7">
    <location>
        <begin position="209"/>
        <end position="218"/>
    </location>
</feature>
<sequence length="287" mass="29974">MKSFVPFVCLAAAVAVTAQTAPKAPAASTTHKAATTSAAKTAAASTTAGFPTIYKVPADEKRVVAPQKKVAVLTYQDIKIGTGPEGESGKLWHVKYKGWRAADGVVFDSWENNKRPVMDKDGKPEMDADGKPKMGDPEPLTFPQGVGRLIPGFDYGVMGMKVGGKRRLFIPWQMAYGTRAMPDRPDHPGIPAKSDLIFDVELVEVTDMPAPPQRPMMPPGAGGSVHPQPVIPPKGSGATPQGSAPATPPTGAPPTGTPDATKPTTPPPSTNPGTTPPPQPSTPPQPK</sequence>
<comment type="catalytic activity">
    <reaction evidence="1 5 6">
        <text>[protein]-peptidylproline (omega=180) = [protein]-peptidylproline (omega=0)</text>
        <dbReference type="Rhea" id="RHEA:16237"/>
        <dbReference type="Rhea" id="RHEA-COMP:10747"/>
        <dbReference type="Rhea" id="RHEA-COMP:10748"/>
        <dbReference type="ChEBI" id="CHEBI:83833"/>
        <dbReference type="ChEBI" id="CHEBI:83834"/>
        <dbReference type="EC" id="5.2.1.8"/>
    </reaction>
</comment>
<protein>
    <recommendedName>
        <fullName evidence="6">Peptidyl-prolyl cis-trans isomerase</fullName>
        <ecNumber evidence="6">5.2.1.8</ecNumber>
    </recommendedName>
</protein>
<dbReference type="PANTHER" id="PTHR43811:SF19">
    <property type="entry name" value="39 KDA FK506-BINDING NUCLEAR PROTEIN"/>
    <property type="match status" value="1"/>
</dbReference>
<feature type="domain" description="PPIase FKBP-type" evidence="9">
    <location>
        <begin position="89"/>
        <end position="206"/>
    </location>
</feature>
<dbReference type="EMBL" id="CP093313">
    <property type="protein sequence ID" value="UWZ84700.1"/>
    <property type="molecule type" value="Genomic_DNA"/>
</dbReference>
<keyword evidence="4 5" id="KW-0413">Isomerase</keyword>
<accession>A0A9J7BP89</accession>
<dbReference type="InterPro" id="IPR001179">
    <property type="entry name" value="PPIase_FKBP_dom"/>
</dbReference>
<comment type="similarity">
    <text evidence="2 6">Belongs to the FKBP-type PPIase family.</text>
</comment>
<evidence type="ECO:0000256" key="2">
    <source>
        <dbReference type="ARBA" id="ARBA00006577"/>
    </source>
</evidence>
<feature type="region of interest" description="Disordered" evidence="7">
    <location>
        <begin position="113"/>
        <end position="142"/>
    </location>
</feature>
<evidence type="ECO:0000313" key="11">
    <source>
        <dbReference type="Proteomes" id="UP001059380"/>
    </source>
</evidence>